<evidence type="ECO:0000256" key="1">
    <source>
        <dbReference type="SAM" id="MobiDB-lite"/>
    </source>
</evidence>
<proteinExistence type="predicted"/>
<keyword evidence="3" id="KW-1185">Reference proteome</keyword>
<gene>
    <name evidence="2" type="ORF">KC01_LOCUS24273</name>
</gene>
<feature type="region of interest" description="Disordered" evidence="1">
    <location>
        <begin position="79"/>
        <end position="113"/>
    </location>
</feature>
<accession>A0AAV2L5P1</accession>
<protein>
    <submittedName>
        <fullName evidence="2">Uncharacterized protein</fullName>
    </submittedName>
</protein>
<sequence>MSKKPAWNFDKVSYNLEQRNNVADKGTFQVSDQCNKMADKCLDGQVCGWSAAVRGGEGGAKRLLNVRPESLAEWNKEVEKRSGVEVSRRGARCPDDLSNVPANHSLHHADSSG</sequence>
<organism evidence="2 3">
    <name type="scientific">Knipowitschia caucasica</name>
    <name type="common">Caucasian dwarf goby</name>
    <name type="synonym">Pomatoschistus caucasicus</name>
    <dbReference type="NCBI Taxonomy" id="637954"/>
    <lineage>
        <taxon>Eukaryota</taxon>
        <taxon>Metazoa</taxon>
        <taxon>Chordata</taxon>
        <taxon>Craniata</taxon>
        <taxon>Vertebrata</taxon>
        <taxon>Euteleostomi</taxon>
        <taxon>Actinopterygii</taxon>
        <taxon>Neopterygii</taxon>
        <taxon>Teleostei</taxon>
        <taxon>Neoteleostei</taxon>
        <taxon>Acanthomorphata</taxon>
        <taxon>Gobiaria</taxon>
        <taxon>Gobiiformes</taxon>
        <taxon>Gobioidei</taxon>
        <taxon>Gobiidae</taxon>
        <taxon>Gobiinae</taxon>
        <taxon>Knipowitschia</taxon>
    </lineage>
</organism>
<evidence type="ECO:0000313" key="2">
    <source>
        <dbReference type="EMBL" id="CAL1595477.1"/>
    </source>
</evidence>
<feature type="compositionally biased region" description="Basic and acidic residues" evidence="1">
    <location>
        <begin position="79"/>
        <end position="95"/>
    </location>
</feature>
<reference evidence="2 3" key="1">
    <citation type="submission" date="2024-04" db="EMBL/GenBank/DDBJ databases">
        <authorList>
            <person name="Waldvogel A.-M."/>
            <person name="Schoenle A."/>
        </authorList>
    </citation>
    <scope>NUCLEOTIDE SEQUENCE [LARGE SCALE GENOMIC DNA]</scope>
</reference>
<dbReference type="AlphaFoldDB" id="A0AAV2L5P1"/>
<name>A0AAV2L5P1_KNICA</name>
<dbReference type="Proteomes" id="UP001497482">
    <property type="component" value="Chromosome 20"/>
</dbReference>
<evidence type="ECO:0000313" key="3">
    <source>
        <dbReference type="Proteomes" id="UP001497482"/>
    </source>
</evidence>
<dbReference type="EMBL" id="OZ035842">
    <property type="protein sequence ID" value="CAL1595477.1"/>
    <property type="molecule type" value="Genomic_DNA"/>
</dbReference>